<evidence type="ECO:0000313" key="3">
    <source>
        <dbReference type="EMBL" id="PIW15362.1"/>
    </source>
</evidence>
<dbReference type="SUPFAM" id="SSF56574">
    <property type="entry name" value="Serpins"/>
    <property type="match status" value="1"/>
</dbReference>
<gene>
    <name evidence="3" type="ORF">COW36_18270</name>
</gene>
<dbReference type="AlphaFoldDB" id="A0A2M7G108"/>
<name>A0A2M7G108_9BACT</name>
<sequence length="467" mass="52625">MRKKIYLQDKQRAVQLTKCILVLVFIPLLLLGCQTPQTQSVVASPKPQPKASASPSASPQSEPTATPLPRASVPVIQITLPPWLGQSPSPTAYPVPTPYLLQPRPVPSPALALVDAINQFGFKAYQVLAQENKSQNMVFSPLGVSALVAYLYGQSSPEQKGELAKLMGWQNFSDAQIGEYFQAVLEKVKLQDLVKFKLINLHLFCKQEPKPLPQPPYLYELGMGFSFFPLGGTPSQCQNSFNKIAQDAGPFNPTQIPFQQEEVFAQALGFKVQWDAGYLGQDKDPRRHSFLLNSGELISHPKVGIVGTYEWLVSSDRLIRGVSIPSENRMYQNIFLEASSTEWKKNVYSLEQTLNYEYWQKIRQSFERRELIHTYPRFKTEFEFSPLALLEKLNPQIKNEKGVQLLAKTYLDLSQEPLPSSEPLESASEYIMNENYAYFPFTFIVTDKDTGLILLMAAIRNPAQDPL</sequence>
<dbReference type="Proteomes" id="UP000231019">
    <property type="component" value="Unassembled WGS sequence"/>
</dbReference>
<dbReference type="InterPro" id="IPR036186">
    <property type="entry name" value="Serpin_sf"/>
</dbReference>
<accession>A0A2M7G108</accession>
<comment type="caution">
    <text evidence="3">The sequence shown here is derived from an EMBL/GenBank/DDBJ whole genome shotgun (WGS) entry which is preliminary data.</text>
</comment>
<proteinExistence type="predicted"/>
<dbReference type="InterPro" id="IPR042178">
    <property type="entry name" value="Serpin_sf_1"/>
</dbReference>
<dbReference type="InterPro" id="IPR042185">
    <property type="entry name" value="Serpin_sf_2"/>
</dbReference>
<feature type="compositionally biased region" description="Low complexity" evidence="1">
    <location>
        <begin position="43"/>
        <end position="67"/>
    </location>
</feature>
<dbReference type="PROSITE" id="PS51257">
    <property type="entry name" value="PROKAR_LIPOPROTEIN"/>
    <property type="match status" value="1"/>
</dbReference>
<feature type="region of interest" description="Disordered" evidence="1">
    <location>
        <begin position="40"/>
        <end position="68"/>
    </location>
</feature>
<dbReference type="EMBL" id="PFFQ01000053">
    <property type="protein sequence ID" value="PIW15362.1"/>
    <property type="molecule type" value="Genomic_DNA"/>
</dbReference>
<organism evidence="3 4">
    <name type="scientific">bacterium (Candidatus Blackallbacteria) CG17_big_fil_post_rev_8_21_14_2_50_48_46</name>
    <dbReference type="NCBI Taxonomy" id="2014261"/>
    <lineage>
        <taxon>Bacteria</taxon>
        <taxon>Candidatus Blackallbacteria</taxon>
    </lineage>
</organism>
<protein>
    <recommendedName>
        <fullName evidence="2">Serpin domain-containing protein</fullName>
    </recommendedName>
</protein>
<feature type="domain" description="Serpin" evidence="2">
    <location>
        <begin position="116"/>
        <end position="197"/>
    </location>
</feature>
<dbReference type="Gene3D" id="2.30.39.10">
    <property type="entry name" value="Alpha-1-antitrypsin, domain 1"/>
    <property type="match status" value="1"/>
</dbReference>
<dbReference type="Gene3D" id="3.30.497.10">
    <property type="entry name" value="Antithrombin, subunit I, domain 2"/>
    <property type="match status" value="1"/>
</dbReference>
<reference evidence="3 4" key="1">
    <citation type="submission" date="2017-09" db="EMBL/GenBank/DDBJ databases">
        <title>Depth-based differentiation of microbial function through sediment-hosted aquifers and enrichment of novel symbionts in the deep terrestrial subsurface.</title>
        <authorList>
            <person name="Probst A.J."/>
            <person name="Ladd B."/>
            <person name="Jarett J.K."/>
            <person name="Geller-Mcgrath D.E."/>
            <person name="Sieber C.M."/>
            <person name="Emerson J.B."/>
            <person name="Anantharaman K."/>
            <person name="Thomas B.C."/>
            <person name="Malmstrom R."/>
            <person name="Stieglmeier M."/>
            <person name="Klingl A."/>
            <person name="Woyke T."/>
            <person name="Ryan C.M."/>
            <person name="Banfield J.F."/>
        </authorList>
    </citation>
    <scope>NUCLEOTIDE SEQUENCE [LARGE SCALE GENOMIC DNA]</scope>
    <source>
        <strain evidence="3">CG17_big_fil_post_rev_8_21_14_2_50_48_46</strain>
    </source>
</reference>
<evidence type="ECO:0000256" key="1">
    <source>
        <dbReference type="SAM" id="MobiDB-lite"/>
    </source>
</evidence>
<dbReference type="Pfam" id="PF00079">
    <property type="entry name" value="Serpin"/>
    <property type="match status" value="1"/>
</dbReference>
<evidence type="ECO:0000259" key="2">
    <source>
        <dbReference type="Pfam" id="PF00079"/>
    </source>
</evidence>
<evidence type="ECO:0000313" key="4">
    <source>
        <dbReference type="Proteomes" id="UP000231019"/>
    </source>
</evidence>
<dbReference type="InterPro" id="IPR023796">
    <property type="entry name" value="Serpin_dom"/>
</dbReference>